<keyword evidence="3" id="KW-1185">Reference proteome</keyword>
<gene>
    <name evidence="2" type="ORF">VNI00_004601</name>
</gene>
<feature type="compositionally biased region" description="Basic residues" evidence="1">
    <location>
        <begin position="142"/>
        <end position="154"/>
    </location>
</feature>
<feature type="compositionally biased region" description="Low complexity" evidence="1">
    <location>
        <begin position="103"/>
        <end position="115"/>
    </location>
</feature>
<feature type="compositionally biased region" description="Acidic residues" evidence="1">
    <location>
        <begin position="169"/>
        <end position="178"/>
    </location>
</feature>
<name>A0AAW0DI32_9AGAR</name>
<comment type="caution">
    <text evidence="2">The sequence shown here is derived from an EMBL/GenBank/DDBJ whole genome shotgun (WGS) entry which is preliminary data.</text>
</comment>
<proteinExistence type="predicted"/>
<evidence type="ECO:0000313" key="3">
    <source>
        <dbReference type="Proteomes" id="UP001383192"/>
    </source>
</evidence>
<sequence>MTGGMKKILSGWNDSKRRSKQETNAETFQHYEEHASLTRPVRPPPTPISTPRYSRSRTESSSSPSSPPSSSYLSSTPITPTHEYDQLRDSEDDIWGTHDRSLSYRSTSSESSSSSGQEDGDADEECASLLREWRSSPPSRFQMKRTGRGSRGRARPPPPAPIMTRDIAQDIEVEDRAW</sequence>
<evidence type="ECO:0000256" key="1">
    <source>
        <dbReference type="SAM" id="MobiDB-lite"/>
    </source>
</evidence>
<organism evidence="2 3">
    <name type="scientific">Paramarasmius palmivorus</name>
    <dbReference type="NCBI Taxonomy" id="297713"/>
    <lineage>
        <taxon>Eukaryota</taxon>
        <taxon>Fungi</taxon>
        <taxon>Dikarya</taxon>
        <taxon>Basidiomycota</taxon>
        <taxon>Agaricomycotina</taxon>
        <taxon>Agaricomycetes</taxon>
        <taxon>Agaricomycetidae</taxon>
        <taxon>Agaricales</taxon>
        <taxon>Marasmiineae</taxon>
        <taxon>Marasmiaceae</taxon>
        <taxon>Paramarasmius</taxon>
    </lineage>
</organism>
<protein>
    <submittedName>
        <fullName evidence="2">Uncharacterized protein</fullName>
    </submittedName>
</protein>
<evidence type="ECO:0000313" key="2">
    <source>
        <dbReference type="EMBL" id="KAK7051622.1"/>
    </source>
</evidence>
<accession>A0AAW0DI32</accession>
<dbReference type="AlphaFoldDB" id="A0AAW0DI32"/>
<feature type="compositionally biased region" description="Basic and acidic residues" evidence="1">
    <location>
        <begin position="14"/>
        <end position="36"/>
    </location>
</feature>
<feature type="compositionally biased region" description="Basic and acidic residues" evidence="1">
    <location>
        <begin position="82"/>
        <end position="102"/>
    </location>
</feature>
<feature type="compositionally biased region" description="Low complexity" evidence="1">
    <location>
        <begin position="49"/>
        <end position="81"/>
    </location>
</feature>
<reference evidence="2 3" key="1">
    <citation type="submission" date="2024-01" db="EMBL/GenBank/DDBJ databases">
        <title>A draft genome for a cacao thread blight-causing isolate of Paramarasmius palmivorus.</title>
        <authorList>
            <person name="Baruah I.K."/>
            <person name="Bukari Y."/>
            <person name="Amoako-Attah I."/>
            <person name="Meinhardt L.W."/>
            <person name="Bailey B.A."/>
            <person name="Cohen S.P."/>
        </authorList>
    </citation>
    <scope>NUCLEOTIDE SEQUENCE [LARGE SCALE GENOMIC DNA]</scope>
    <source>
        <strain evidence="2 3">GH-12</strain>
    </source>
</reference>
<dbReference type="Proteomes" id="UP001383192">
    <property type="component" value="Unassembled WGS sequence"/>
</dbReference>
<dbReference type="EMBL" id="JAYKXP010000012">
    <property type="protein sequence ID" value="KAK7051622.1"/>
    <property type="molecule type" value="Genomic_DNA"/>
</dbReference>
<feature type="region of interest" description="Disordered" evidence="1">
    <location>
        <begin position="1"/>
        <end position="178"/>
    </location>
</feature>